<dbReference type="RefSeq" id="WP_317083770.1">
    <property type="nucleotide sequence ID" value="NZ_CP136594.1"/>
</dbReference>
<keyword evidence="2" id="KW-1185">Reference proteome</keyword>
<evidence type="ECO:0000313" key="1">
    <source>
        <dbReference type="EMBL" id="WOE76220.1"/>
    </source>
</evidence>
<evidence type="ECO:0000313" key="2">
    <source>
        <dbReference type="Proteomes" id="UP001302429"/>
    </source>
</evidence>
<name>A0AA97I2Z1_9SPHN</name>
<sequence>MTLEEIPEFPEMIGNFGAVTSQGLNMQANDDLWIVIAIVIFESGF</sequence>
<dbReference type="KEGG" id="acoa:RB602_05780"/>
<proteinExistence type="predicted"/>
<accession>A0AA97I2Z1</accession>
<dbReference type="Proteomes" id="UP001302429">
    <property type="component" value="Chromosome"/>
</dbReference>
<dbReference type="EMBL" id="CP136594">
    <property type="protein sequence ID" value="WOE76220.1"/>
    <property type="molecule type" value="Genomic_DNA"/>
</dbReference>
<organism evidence="1 2">
    <name type="scientific">Alterisphingorhabdus coralli</name>
    <dbReference type="NCBI Taxonomy" id="3071408"/>
    <lineage>
        <taxon>Bacteria</taxon>
        <taxon>Pseudomonadati</taxon>
        <taxon>Pseudomonadota</taxon>
        <taxon>Alphaproteobacteria</taxon>
        <taxon>Sphingomonadales</taxon>
        <taxon>Sphingomonadaceae</taxon>
        <taxon>Alterisphingorhabdus (ex Yan et al. 2024)</taxon>
    </lineage>
</organism>
<reference evidence="1 2" key="1">
    <citation type="submission" date="2023-10" db="EMBL/GenBank/DDBJ databases">
        <title>Complete genome sequence of a Sphingomonadaceae bacterium.</title>
        <authorList>
            <person name="Yan C."/>
        </authorList>
    </citation>
    <scope>NUCLEOTIDE SEQUENCE [LARGE SCALE GENOMIC DNA]</scope>
    <source>
        <strain evidence="1 2">SCSIO 66989</strain>
    </source>
</reference>
<protein>
    <submittedName>
        <fullName evidence="1">Uncharacterized protein</fullName>
    </submittedName>
</protein>
<gene>
    <name evidence="1" type="ORF">RB602_05780</name>
</gene>
<dbReference type="AlphaFoldDB" id="A0AA97I2Z1"/>